<evidence type="ECO:0000259" key="2">
    <source>
        <dbReference type="Pfam" id="PF01738"/>
    </source>
</evidence>
<dbReference type="AlphaFoldDB" id="A0AAQ1ZHW8"/>
<organism evidence="3 4">
    <name type="scientific">Segatella buccae</name>
    <dbReference type="NCBI Taxonomy" id="28126"/>
    <lineage>
        <taxon>Bacteria</taxon>
        <taxon>Pseudomonadati</taxon>
        <taxon>Bacteroidota</taxon>
        <taxon>Bacteroidia</taxon>
        <taxon>Bacteroidales</taxon>
        <taxon>Prevotellaceae</taxon>
        <taxon>Segatella</taxon>
    </lineage>
</organism>
<protein>
    <submittedName>
        <fullName evidence="3">Alpha/beta hydrolase family</fullName>
    </submittedName>
</protein>
<evidence type="ECO:0000313" key="3">
    <source>
        <dbReference type="EMBL" id="SUB79454.1"/>
    </source>
</evidence>
<sequence>MKQNNFLCIRRLSMLLLIAGFLPSALSLSARRLQEFLPAKSTSTAVVVCPGGSYCWLSKKTEGREVGQWLADHGIAAYVLYYPTAGWAGFALHSRWLFHGRQHPDQINALNRALEIVRSKGYRRVGAMGFSAGGHLVLQAAAYSPRNLSPDFVAPIYPVVSMSHPCVHRRSRRGLLGECRWRDKLVCDSLSMERHADRICCPVFMINCTDDPIVNHHNAELMDSALTVHRVPHFYRQYRTGGHGFGVNPRKTNEEAIEWKEEFLKWIKAIMQ</sequence>
<proteinExistence type="predicted"/>
<keyword evidence="1 3" id="KW-0378">Hydrolase</keyword>
<dbReference type="EMBL" id="UGTJ01000001">
    <property type="protein sequence ID" value="SUB79454.1"/>
    <property type="molecule type" value="Genomic_DNA"/>
</dbReference>
<dbReference type="InterPro" id="IPR002925">
    <property type="entry name" value="Dienelactn_hydro"/>
</dbReference>
<dbReference type="Pfam" id="PF01738">
    <property type="entry name" value="DLH"/>
    <property type="match status" value="1"/>
</dbReference>
<dbReference type="PANTHER" id="PTHR48081">
    <property type="entry name" value="AB HYDROLASE SUPERFAMILY PROTEIN C4A8.06C"/>
    <property type="match status" value="1"/>
</dbReference>
<name>A0AAQ1ZHW8_9BACT</name>
<dbReference type="Proteomes" id="UP000255283">
    <property type="component" value="Unassembled WGS sequence"/>
</dbReference>
<dbReference type="PANTHER" id="PTHR48081:SF6">
    <property type="entry name" value="PEPTIDASE S9 PROLYL OLIGOPEPTIDASE CATALYTIC DOMAIN-CONTAINING PROTEIN"/>
    <property type="match status" value="1"/>
</dbReference>
<dbReference type="InterPro" id="IPR029058">
    <property type="entry name" value="AB_hydrolase_fold"/>
</dbReference>
<reference evidence="3 4" key="1">
    <citation type="submission" date="2018-06" db="EMBL/GenBank/DDBJ databases">
        <authorList>
            <consortium name="Pathogen Informatics"/>
            <person name="Doyle S."/>
        </authorList>
    </citation>
    <scope>NUCLEOTIDE SEQUENCE [LARGE SCALE GENOMIC DNA]</scope>
    <source>
        <strain evidence="3 4">NCTC13063</strain>
    </source>
</reference>
<dbReference type="Gene3D" id="3.40.50.1820">
    <property type="entry name" value="alpha/beta hydrolase"/>
    <property type="match status" value="1"/>
</dbReference>
<dbReference type="SUPFAM" id="SSF53474">
    <property type="entry name" value="alpha/beta-Hydrolases"/>
    <property type="match status" value="1"/>
</dbReference>
<accession>A0AAQ1ZHW8</accession>
<evidence type="ECO:0000256" key="1">
    <source>
        <dbReference type="ARBA" id="ARBA00022801"/>
    </source>
</evidence>
<evidence type="ECO:0000313" key="4">
    <source>
        <dbReference type="Proteomes" id="UP000255283"/>
    </source>
</evidence>
<feature type="domain" description="Dienelactone hydrolase" evidence="2">
    <location>
        <begin position="105"/>
        <end position="269"/>
    </location>
</feature>
<dbReference type="InterPro" id="IPR050300">
    <property type="entry name" value="GDXG_lipolytic_enzyme"/>
</dbReference>
<dbReference type="RefSeq" id="WP_036927641.1">
    <property type="nucleotide sequence ID" value="NZ_DBFWLE010000018.1"/>
</dbReference>
<comment type="caution">
    <text evidence="3">The sequence shown here is derived from an EMBL/GenBank/DDBJ whole genome shotgun (WGS) entry which is preliminary data.</text>
</comment>
<gene>
    <name evidence="3" type="ORF">NCTC13063_00719</name>
</gene>
<dbReference type="GO" id="GO:0016787">
    <property type="term" value="F:hydrolase activity"/>
    <property type="evidence" value="ECO:0007669"/>
    <property type="project" value="UniProtKB-KW"/>
</dbReference>